<dbReference type="EMBL" id="CP000473">
    <property type="protein sequence ID" value="ABJ88756.1"/>
    <property type="molecule type" value="Genomic_DNA"/>
</dbReference>
<dbReference type="InterPro" id="IPR051474">
    <property type="entry name" value="Anti-sigma-K/W_factor"/>
</dbReference>
<organism evidence="11">
    <name type="scientific">Solibacter usitatus (strain Ellin6076)</name>
    <dbReference type="NCBI Taxonomy" id="234267"/>
    <lineage>
        <taxon>Bacteria</taxon>
        <taxon>Pseudomonadati</taxon>
        <taxon>Acidobacteriota</taxon>
        <taxon>Terriglobia</taxon>
        <taxon>Bryobacterales</taxon>
        <taxon>Solibacteraceae</taxon>
        <taxon>Candidatus Solibacter</taxon>
    </lineage>
</organism>
<dbReference type="PANTHER" id="PTHR37461">
    <property type="entry name" value="ANTI-SIGMA-K FACTOR RSKA"/>
    <property type="match status" value="1"/>
</dbReference>
<evidence type="ECO:0000256" key="2">
    <source>
        <dbReference type="ARBA" id="ARBA00004236"/>
    </source>
</evidence>
<dbReference type="InParanoid" id="Q01NL4"/>
<dbReference type="Gene3D" id="1.10.10.1320">
    <property type="entry name" value="Anti-sigma factor, zinc-finger domain"/>
    <property type="match status" value="1"/>
</dbReference>
<reference evidence="11" key="1">
    <citation type="submission" date="2006-10" db="EMBL/GenBank/DDBJ databases">
        <title>Complete sequence of Solibacter usitatus Ellin6076.</title>
        <authorList>
            <consortium name="US DOE Joint Genome Institute"/>
            <person name="Copeland A."/>
            <person name="Lucas S."/>
            <person name="Lapidus A."/>
            <person name="Barry K."/>
            <person name="Detter J.C."/>
            <person name="Glavina del Rio T."/>
            <person name="Hammon N."/>
            <person name="Israni S."/>
            <person name="Dalin E."/>
            <person name="Tice H."/>
            <person name="Pitluck S."/>
            <person name="Thompson L.S."/>
            <person name="Brettin T."/>
            <person name="Bruce D."/>
            <person name="Han C."/>
            <person name="Tapia R."/>
            <person name="Gilna P."/>
            <person name="Schmutz J."/>
            <person name="Larimer F."/>
            <person name="Land M."/>
            <person name="Hauser L."/>
            <person name="Kyrpides N."/>
            <person name="Mikhailova N."/>
            <person name="Janssen P.H."/>
            <person name="Kuske C.R."/>
            <person name="Richardson P."/>
        </authorList>
    </citation>
    <scope>NUCLEOTIDE SEQUENCE</scope>
    <source>
        <strain evidence="11">Ellin6076</strain>
    </source>
</reference>
<keyword evidence="5 9" id="KW-1133">Transmembrane helix</keyword>
<dbReference type="GO" id="GO:0006417">
    <property type="term" value="P:regulation of translation"/>
    <property type="evidence" value="ECO:0007669"/>
    <property type="project" value="TreeGrafter"/>
</dbReference>
<evidence type="ECO:0000256" key="7">
    <source>
        <dbReference type="ARBA" id="ARBA00029829"/>
    </source>
</evidence>
<evidence type="ECO:0000256" key="6">
    <source>
        <dbReference type="ARBA" id="ARBA00023136"/>
    </source>
</evidence>
<dbReference type="OrthoDB" id="9806296at2"/>
<evidence type="ECO:0000256" key="5">
    <source>
        <dbReference type="ARBA" id="ARBA00022989"/>
    </source>
</evidence>
<evidence type="ECO:0000256" key="3">
    <source>
        <dbReference type="ARBA" id="ARBA00022475"/>
    </source>
</evidence>
<dbReference type="InterPro" id="IPR018764">
    <property type="entry name" value="RskA_C"/>
</dbReference>
<evidence type="ECO:0000259" key="10">
    <source>
        <dbReference type="Pfam" id="PF10099"/>
    </source>
</evidence>
<evidence type="ECO:0000256" key="8">
    <source>
        <dbReference type="ARBA" id="ARBA00030803"/>
    </source>
</evidence>
<keyword evidence="4 9" id="KW-0812">Transmembrane</keyword>
<dbReference type="GO" id="GO:0016989">
    <property type="term" value="F:sigma factor antagonist activity"/>
    <property type="evidence" value="ECO:0007669"/>
    <property type="project" value="TreeGrafter"/>
</dbReference>
<dbReference type="STRING" id="234267.Acid_7861"/>
<dbReference type="Pfam" id="PF10099">
    <property type="entry name" value="RskA_C"/>
    <property type="match status" value="1"/>
</dbReference>
<proteinExistence type="predicted"/>
<keyword evidence="6 9" id="KW-0472">Membrane</keyword>
<dbReference type="eggNOG" id="COG5343">
    <property type="taxonomic scope" value="Bacteria"/>
</dbReference>
<accession>Q01NL4</accession>
<sequence length="245" mass="26338">MNCNELREHYELFAIGVADEPERSEIRAHLNRQCEVCMEGIKRAREIAALLGGSATPAVPSPRLRRRILASAGGADRRFGWAPFLAAALALSLFAVVYFAGRERDLGNELSRVRDINRQQTIELTRVNEAFAIVNGVDTTVTTFGEGQPQPKGKIFVNPSQGVLLVASNLRPAPAGKAYEMWLIPKGGKPKPAGMFQSSPEGSAMHVQRGPVEDAATVAVTLENEAGSDAPTSPVLFAAQVPGQH</sequence>
<dbReference type="KEGG" id="sus:Acid_7861"/>
<keyword evidence="3" id="KW-1003">Cell membrane</keyword>
<comment type="subcellular location">
    <subcellularLocation>
        <location evidence="2">Cell membrane</location>
    </subcellularLocation>
    <subcellularLocation>
        <location evidence="1">Membrane</location>
        <topology evidence="1">Single-pass membrane protein</topology>
    </subcellularLocation>
</comment>
<dbReference type="InterPro" id="IPR041916">
    <property type="entry name" value="Anti_sigma_zinc_sf"/>
</dbReference>
<protein>
    <recommendedName>
        <fullName evidence="8">Regulator of SigK</fullName>
    </recommendedName>
    <alternativeName>
        <fullName evidence="7">Sigma-K anti-sigma factor RskA</fullName>
    </alternativeName>
</protein>
<evidence type="ECO:0000256" key="4">
    <source>
        <dbReference type="ARBA" id="ARBA00022692"/>
    </source>
</evidence>
<name>Q01NL4_SOLUE</name>
<dbReference type="PANTHER" id="PTHR37461:SF1">
    <property type="entry name" value="ANTI-SIGMA-K FACTOR RSKA"/>
    <property type="match status" value="1"/>
</dbReference>
<dbReference type="AlphaFoldDB" id="Q01NL4"/>
<feature type="domain" description="Anti-sigma K factor RskA C-terminal" evidence="10">
    <location>
        <begin position="85"/>
        <end position="234"/>
    </location>
</feature>
<evidence type="ECO:0000256" key="1">
    <source>
        <dbReference type="ARBA" id="ARBA00004167"/>
    </source>
</evidence>
<feature type="transmembrane region" description="Helical" evidence="9">
    <location>
        <begin position="81"/>
        <end position="101"/>
    </location>
</feature>
<dbReference type="GO" id="GO:0005886">
    <property type="term" value="C:plasma membrane"/>
    <property type="evidence" value="ECO:0007669"/>
    <property type="project" value="UniProtKB-SubCell"/>
</dbReference>
<evidence type="ECO:0000313" key="11">
    <source>
        <dbReference type="EMBL" id="ABJ88756.1"/>
    </source>
</evidence>
<evidence type="ECO:0000256" key="9">
    <source>
        <dbReference type="SAM" id="Phobius"/>
    </source>
</evidence>
<gene>
    <name evidence="11" type="ordered locus">Acid_7861</name>
</gene>
<dbReference type="HOGENOM" id="CLU_075802_1_0_0"/>